<reference evidence="10 13" key="2">
    <citation type="submission" date="2020-08" db="EMBL/GenBank/DDBJ databases">
        <title>Genomic Encyclopedia of Type Strains, Phase IV (KMG-IV): sequencing the most valuable type-strain genomes for metagenomic binning, comparative biology and taxonomic classification.</title>
        <authorList>
            <person name="Goeker M."/>
        </authorList>
    </citation>
    <scope>NUCLEOTIDE SEQUENCE [LARGE SCALE GENOMIC DNA]</scope>
    <source>
        <strain evidence="10 13">DSM 11525</strain>
    </source>
</reference>
<dbReference type="InterPro" id="IPR003593">
    <property type="entry name" value="AAA+_ATPase"/>
</dbReference>
<evidence type="ECO:0000256" key="7">
    <source>
        <dbReference type="ARBA" id="ARBA00023136"/>
    </source>
</evidence>
<evidence type="ECO:0000256" key="3">
    <source>
        <dbReference type="ARBA" id="ARBA00022519"/>
    </source>
</evidence>
<keyword evidence="12" id="KW-1185">Reference proteome</keyword>
<keyword evidence="5 8" id="KW-0067">ATP-binding</keyword>
<dbReference type="OrthoDB" id="9801477at2"/>
<keyword evidence="3 8" id="KW-0997">Cell inner membrane</keyword>
<reference evidence="11 12" key="1">
    <citation type="submission" date="2020-01" db="EMBL/GenBank/DDBJ databases">
        <title>The possibility of degradation of plastic by Microbulbifer hydrolyticus IRE-31.</title>
        <authorList>
            <person name="Liu L."/>
        </authorList>
    </citation>
    <scope>NUCLEOTIDE SEQUENCE [LARGE SCALE GENOMIC DNA]</scope>
    <source>
        <strain evidence="11 12">IRE-31</strain>
    </source>
</reference>
<evidence type="ECO:0000256" key="4">
    <source>
        <dbReference type="ARBA" id="ARBA00022741"/>
    </source>
</evidence>
<keyword evidence="6 8" id="KW-1278">Translocase</keyword>
<keyword evidence="4 8" id="KW-0547">Nucleotide-binding</keyword>
<dbReference type="Gene3D" id="3.40.50.300">
    <property type="entry name" value="P-loop containing nucleotide triphosphate hydrolases"/>
    <property type="match status" value="1"/>
</dbReference>
<evidence type="ECO:0000313" key="13">
    <source>
        <dbReference type="Proteomes" id="UP000563601"/>
    </source>
</evidence>
<dbReference type="InterPro" id="IPR011924">
    <property type="entry name" value="LolD_lipo_ATP-bd"/>
</dbReference>
<protein>
    <recommendedName>
        <fullName evidence="8">Lipoprotein-releasing system ATP-binding protein LolD</fullName>
        <ecNumber evidence="8">7.6.2.-</ecNumber>
    </recommendedName>
</protein>
<dbReference type="PANTHER" id="PTHR24220:SF689">
    <property type="entry name" value="LIPOPROTEIN-RELEASING SYSTEM ATP-BINDING PROTEIN LOLD"/>
    <property type="match status" value="1"/>
</dbReference>
<comment type="similarity">
    <text evidence="8">Belongs to the ABC transporter superfamily. Lipoprotein translocase (TC 3.A.1.125) family.</text>
</comment>
<evidence type="ECO:0000256" key="5">
    <source>
        <dbReference type="ARBA" id="ARBA00022840"/>
    </source>
</evidence>
<dbReference type="InterPro" id="IPR017911">
    <property type="entry name" value="MacB-like_ATP-bd"/>
</dbReference>
<keyword evidence="10" id="KW-0449">Lipoprotein</keyword>
<dbReference type="GO" id="GO:0005886">
    <property type="term" value="C:plasma membrane"/>
    <property type="evidence" value="ECO:0007669"/>
    <property type="project" value="UniProtKB-SubCell"/>
</dbReference>
<evidence type="ECO:0000313" key="12">
    <source>
        <dbReference type="Proteomes" id="UP000464675"/>
    </source>
</evidence>
<comment type="function">
    <text evidence="8">Part of the ABC transporter complex LolCDE involved in the translocation of mature outer membrane-directed lipoproteins, from the inner membrane to the periplasmic chaperone, LolA. Responsible for the formation of the LolA-lipoprotein complex in an ATP-dependent manner.</text>
</comment>
<dbReference type="InterPro" id="IPR003439">
    <property type="entry name" value="ABC_transporter-like_ATP-bd"/>
</dbReference>
<dbReference type="Pfam" id="PF00005">
    <property type="entry name" value="ABC_tran"/>
    <property type="match status" value="1"/>
</dbReference>
<name>A0A6P1TB32_9GAMM</name>
<keyword evidence="10" id="KW-0378">Hydrolase</keyword>
<accession>A0A6P1TB32</accession>
<dbReference type="InterPro" id="IPR017871">
    <property type="entry name" value="ABC_transporter-like_CS"/>
</dbReference>
<dbReference type="EC" id="7.6.2.-" evidence="8"/>
<evidence type="ECO:0000256" key="1">
    <source>
        <dbReference type="ARBA" id="ARBA00022448"/>
    </source>
</evidence>
<keyword evidence="1 8" id="KW-0813">Transport</keyword>
<dbReference type="NCBIfam" id="TIGR02211">
    <property type="entry name" value="LolD_lipo_ex"/>
    <property type="match status" value="1"/>
</dbReference>
<dbReference type="FunFam" id="3.40.50.300:FF:000230">
    <property type="entry name" value="Lipoprotein-releasing system ATP-binding protein LolD"/>
    <property type="match status" value="1"/>
</dbReference>
<dbReference type="GO" id="GO:0089705">
    <property type="term" value="P:protein localization to outer membrane"/>
    <property type="evidence" value="ECO:0007669"/>
    <property type="project" value="TreeGrafter"/>
</dbReference>
<dbReference type="SUPFAM" id="SSF52540">
    <property type="entry name" value="P-loop containing nucleoside triphosphate hydrolases"/>
    <property type="match status" value="1"/>
</dbReference>
<evidence type="ECO:0000313" key="10">
    <source>
        <dbReference type="EMBL" id="MBB5210538.1"/>
    </source>
</evidence>
<keyword evidence="7 8" id="KW-0472">Membrane</keyword>
<feature type="domain" description="ABC transporter" evidence="9">
    <location>
        <begin position="22"/>
        <end position="249"/>
    </location>
</feature>
<dbReference type="AlphaFoldDB" id="A0A6P1TB32"/>
<dbReference type="RefSeq" id="WP_161858317.1">
    <property type="nucleotide sequence ID" value="NZ_CP047491.1"/>
</dbReference>
<dbReference type="InterPro" id="IPR027417">
    <property type="entry name" value="P-loop_NTPase"/>
</dbReference>
<comment type="subunit">
    <text evidence="8">The complex is composed of two ATP-binding proteins (LolD) and two transmembrane proteins (LolC and LolE).</text>
</comment>
<dbReference type="PROSITE" id="PS00211">
    <property type="entry name" value="ABC_TRANSPORTER_1"/>
    <property type="match status" value="1"/>
</dbReference>
<sequence>MNSQVEIHPEESRPQASADVVLACHQLTKTYRQGVDQLDVLRGVELEVPKGQRLAIVGASGSGKSTLLNLLGGLDTPTSGEVWVGGHNLAALNANERGWLRNSSLGFVYQFHHLLNEFSALENVAMPLLIGKRSVSESRAAAQEMLEAVGLGQRLTHKPAQLSGGERQRVAIARALVARPACVLMDEPTGNLDRATAHEIHKLMDRLNSETGISFVIVTHDPDLAGALDRCLHLVDGELIEGWQQGDHV</sequence>
<dbReference type="Proteomes" id="UP000563601">
    <property type="component" value="Unassembled WGS sequence"/>
</dbReference>
<dbReference type="GO" id="GO:0005524">
    <property type="term" value="F:ATP binding"/>
    <property type="evidence" value="ECO:0007669"/>
    <property type="project" value="UniProtKB-UniRule"/>
</dbReference>
<dbReference type="CDD" id="cd03255">
    <property type="entry name" value="ABC_MJ0796_LolCDE_FtsE"/>
    <property type="match status" value="1"/>
</dbReference>
<comment type="subcellular location">
    <subcellularLocation>
        <location evidence="8">Cell inner membrane</location>
        <topology evidence="8">Peripheral membrane protein</topology>
    </subcellularLocation>
</comment>
<keyword evidence="2 8" id="KW-1003">Cell membrane</keyword>
<evidence type="ECO:0000256" key="8">
    <source>
        <dbReference type="RuleBase" id="RU367068"/>
    </source>
</evidence>
<dbReference type="PROSITE" id="PS50893">
    <property type="entry name" value="ABC_TRANSPORTER_2"/>
    <property type="match status" value="1"/>
</dbReference>
<dbReference type="PANTHER" id="PTHR24220">
    <property type="entry name" value="IMPORT ATP-BINDING PROTEIN"/>
    <property type="match status" value="1"/>
</dbReference>
<evidence type="ECO:0000259" key="9">
    <source>
        <dbReference type="PROSITE" id="PS50893"/>
    </source>
</evidence>
<dbReference type="GO" id="GO:0044874">
    <property type="term" value="P:lipoprotein localization to outer membrane"/>
    <property type="evidence" value="ECO:0007669"/>
    <property type="project" value="TreeGrafter"/>
</dbReference>
<evidence type="ECO:0000313" key="11">
    <source>
        <dbReference type="EMBL" id="QHQ38991.1"/>
    </source>
</evidence>
<dbReference type="GO" id="GO:0022857">
    <property type="term" value="F:transmembrane transporter activity"/>
    <property type="evidence" value="ECO:0007669"/>
    <property type="project" value="TreeGrafter"/>
</dbReference>
<proteinExistence type="inferred from homology"/>
<dbReference type="GO" id="GO:0016887">
    <property type="term" value="F:ATP hydrolysis activity"/>
    <property type="evidence" value="ECO:0007669"/>
    <property type="project" value="InterPro"/>
</dbReference>
<dbReference type="Proteomes" id="UP000464675">
    <property type="component" value="Chromosome"/>
</dbReference>
<dbReference type="InterPro" id="IPR015854">
    <property type="entry name" value="ABC_transpr_LolD-like"/>
</dbReference>
<evidence type="ECO:0000256" key="6">
    <source>
        <dbReference type="ARBA" id="ARBA00022967"/>
    </source>
</evidence>
<dbReference type="SMART" id="SM00382">
    <property type="entry name" value="AAA"/>
    <property type="match status" value="1"/>
</dbReference>
<organism evidence="10 13">
    <name type="scientific">Microbulbifer hydrolyticus</name>
    <dbReference type="NCBI Taxonomy" id="48074"/>
    <lineage>
        <taxon>Bacteria</taxon>
        <taxon>Pseudomonadati</taxon>
        <taxon>Pseudomonadota</taxon>
        <taxon>Gammaproteobacteria</taxon>
        <taxon>Cellvibrionales</taxon>
        <taxon>Microbulbiferaceae</taxon>
        <taxon>Microbulbifer</taxon>
    </lineage>
</organism>
<gene>
    <name evidence="8 11" type="primary">lolD</name>
    <name evidence="11" type="ORF">GTQ55_08335</name>
    <name evidence="10" type="ORF">HNQ53_000726</name>
</gene>
<dbReference type="EMBL" id="CP047491">
    <property type="protein sequence ID" value="QHQ38991.1"/>
    <property type="molecule type" value="Genomic_DNA"/>
</dbReference>
<evidence type="ECO:0000256" key="2">
    <source>
        <dbReference type="ARBA" id="ARBA00022475"/>
    </source>
</evidence>
<dbReference type="EMBL" id="JACHHR010000001">
    <property type="protein sequence ID" value="MBB5210538.1"/>
    <property type="molecule type" value="Genomic_DNA"/>
</dbReference>